<dbReference type="EMBL" id="SHKM01000001">
    <property type="protein sequence ID" value="RZT90014.1"/>
    <property type="molecule type" value="Genomic_DNA"/>
</dbReference>
<dbReference type="SMART" id="SM01360">
    <property type="entry name" value="A2M"/>
    <property type="match status" value="1"/>
</dbReference>
<dbReference type="InterPro" id="IPR001599">
    <property type="entry name" value="Macroglobln_a2"/>
</dbReference>
<gene>
    <name evidence="6" type="ORF">EV678_0818</name>
</gene>
<organism evidence="6 7">
    <name type="scientific">Azospira oryzae</name>
    <dbReference type="NCBI Taxonomy" id="146939"/>
    <lineage>
        <taxon>Bacteria</taxon>
        <taxon>Pseudomonadati</taxon>
        <taxon>Pseudomonadota</taxon>
        <taxon>Betaproteobacteria</taxon>
        <taxon>Rhodocyclales</taxon>
        <taxon>Rhodocyclaceae</taxon>
        <taxon>Azospira</taxon>
    </lineage>
</organism>
<dbReference type="Gene3D" id="2.60.40.3710">
    <property type="match status" value="1"/>
</dbReference>
<accession>A0ABY0IUX3</accession>
<feature type="domain" description="Alpha-2-macroglobulin" evidence="5">
    <location>
        <begin position="1224"/>
        <end position="1312"/>
    </location>
</feature>
<dbReference type="InterPro" id="IPR008930">
    <property type="entry name" value="Terpenoid_cyclase/PrenylTrfase"/>
</dbReference>
<dbReference type="Pfam" id="PF00207">
    <property type="entry name" value="A2M"/>
    <property type="match status" value="1"/>
</dbReference>
<keyword evidence="7" id="KW-1185">Reference proteome</keyword>
<dbReference type="Gene3D" id="2.60.40.1930">
    <property type="match status" value="1"/>
</dbReference>
<evidence type="ECO:0000256" key="2">
    <source>
        <dbReference type="SAM" id="MobiDB-lite"/>
    </source>
</evidence>
<feature type="domain" description="Alpha-2-macroglobulin bait region" evidence="4">
    <location>
        <begin position="984"/>
        <end position="1164"/>
    </location>
</feature>
<dbReference type="SUPFAM" id="SSF48239">
    <property type="entry name" value="Terpenoid cyclases/Protein prenyltransferases"/>
    <property type="match status" value="1"/>
</dbReference>
<dbReference type="InterPro" id="IPR011625">
    <property type="entry name" value="A2M_N_BRD"/>
</dbReference>
<keyword evidence="3" id="KW-0732">Signal</keyword>
<feature type="region of interest" description="Disordered" evidence="2">
    <location>
        <begin position="277"/>
        <end position="304"/>
    </location>
</feature>
<dbReference type="Pfam" id="PF11974">
    <property type="entry name" value="bMG3"/>
    <property type="match status" value="1"/>
</dbReference>
<dbReference type="InterPro" id="IPR041246">
    <property type="entry name" value="Bact_MG10"/>
</dbReference>
<feature type="chain" id="PRO_5047349768" description="Large extracellular alpha-helical protein" evidence="3">
    <location>
        <begin position="20"/>
        <end position="1893"/>
    </location>
</feature>
<dbReference type="InterPro" id="IPR002890">
    <property type="entry name" value="MG2"/>
</dbReference>
<dbReference type="SMART" id="SM01359">
    <property type="entry name" value="A2M_N_2"/>
    <property type="match status" value="1"/>
</dbReference>
<dbReference type="Pfam" id="PF07703">
    <property type="entry name" value="A2M_BRD"/>
    <property type="match status" value="1"/>
</dbReference>
<dbReference type="RefSeq" id="WP_165397444.1">
    <property type="nucleotide sequence ID" value="NZ_SHKM01000001.1"/>
</dbReference>
<evidence type="ECO:0000313" key="7">
    <source>
        <dbReference type="Proteomes" id="UP000292136"/>
    </source>
</evidence>
<evidence type="ECO:0000313" key="6">
    <source>
        <dbReference type="EMBL" id="RZT90014.1"/>
    </source>
</evidence>
<evidence type="ECO:0008006" key="8">
    <source>
        <dbReference type="Google" id="ProtNLM"/>
    </source>
</evidence>
<dbReference type="Proteomes" id="UP000292136">
    <property type="component" value="Unassembled WGS sequence"/>
</dbReference>
<evidence type="ECO:0000256" key="3">
    <source>
        <dbReference type="SAM" id="SignalP"/>
    </source>
</evidence>
<dbReference type="InterPro" id="IPR051802">
    <property type="entry name" value="YfhM-like"/>
</dbReference>
<dbReference type="InterPro" id="IPR021868">
    <property type="entry name" value="Alpha_2_Macroglob_MG3"/>
</dbReference>
<name>A0ABY0IUX3_9RHOO</name>
<proteinExistence type="inferred from homology"/>
<sequence>MKKLALLVCSLSLTGLVSAATVQQFQPQGKVADQTRITARFSADMVKLGEATAAAPFEVDCARISGEGRWVDARTWAWQLARALQPGERCVFTVKSQQLALSGESIGGKTRFELFGAPPRPWRIAPSPGSAIDEEQAFVINGGGELDARSLENNLWCEADGVGQRLPARPVAAKVRQEVLQRVGNTGAAPLVVTCSERLPAGSRARLVWGAGIRAANGTPTEKEESFVYKVREPFKATFSCEREKAGAPCSPFSGLSLQFNAPFDAKQIGQFALVTPEGKRKPQDPNQNSSSKSDTLQSLSFPGPLPQNAELTLEIPAGLKDDAGRPLANAASFPLKLRTGGLPPLAKFPGAFGIVELQEGGLLPVTLRNVEASLKTAGLTLPGRHRFSQQRLTEDADVIAAMLALEKFEQQSRKVRLKVDGEWRELIDPYYARELSFLQGRAGVARQELPKPGGSSEFEVIGVPLQKPGYHIVEIESQLLGQALLATPKPMYVRAAALVTNLAVHLKTGRDNGLVWVTALDSGKPVAGAEVRISGCNGQSLWQGSTDAQGRARVDQALQAPYCRDTQFLFASARLNGDYSFVRSDWNEGIEPWRFGVATWGESGDFKIHSVLDRTLFRPGQTLSMKHLARSRNSRGFAIPAAEELPTRLVIRHGESGTEYPQPLSWDAQGAATSSWKVPDSAKLGNYEIVLAGGKRGEQYTGEFRVADFRLPVFTGSVQGVPARQVAPGKVPLALGLSFLNGGAAKRAEVQVSATLRPRWPVYKNFEAYNFHIDFDAAALAAFKVEANREQETLILDRQAVTLDQAGAGKLEVVLPAKPKGPSEVYAEMTFADPNGEIQTLRGQVELWPANVAVGIKVADWASGNGKNRIEVAVLDIQGKPVAGQAVSVKAKRRVDYSHRRRIVGGFYAYENQQEYQDMGEVCAGTTDSRGLLLCEPKAGEPGAIHLLAETRDSQGNVARASTSYWVSGGGDLWFTAGNQDRIDVIPEKRSYQPGETARFQVRTPFREATALVSVEAGGIIDTFVQPLSRFKPTVEIPVKPEWGPNVYVSVLAVRGRVEPLKWTSFFQWGWREPLAWFKEWWHPEQPTAMVDLAKPAYRLGLGEIAVGNDGFRLKVEVSSDKSDYRPREEATVKIRVTTPDGKPAPAGSEVAFAAVDQALLELRPNDSWDLLQAFLQKRAYQVETATAQSQVIGKRHFGKKALPPGGGGGRAPARELFDTLLSWQPRVKLDANGSATLKVAMNDSLSEFRLVGVATAGAGLFGSGSSSVRTRQDLQIISGLPPLVREGDHFKALVTLRNGTARQMTVRLQARHGSQNLPERQVVLAAEGAAELSWETDAPDGASHQDWEFTAKEEGGKAQDALKITQQVAPAVPVTVQQATFTRVDGKYEVGVSPPAGALPGKGGLEISLSPKLAVPPPGLRRFFEEYPFSCLEQKTSIAVGLNDARRWQAVADSLPGMLDSNGLAGYFPGTPGSATLTAYLLDLTTLAGFAVPEESRRRMVQGLTAYAEGRLRTGEWAPASYGDPLLLRRLNALQALGRQGVQLPRTVAALEVDPLRLPTAALIDWYLVLQRTADLPQRSKRLAEAQQELRNRLSYTGGRLTFTTEREDYWWWMMLNADANAFRLIEAMLDNPVWQEDLPRLVQGAMERQVRGRWLTTTANAWARVTLDRFARKFEREPVAGKTVATLAKAGAEVDWRQAGAAQPAPLALPWPNPAGKEDKLQLSHQGSGKPWATVQVLAAVADGPARAMGYRISRKVAPLQEKIPGKVSRGDLWRVTLTVDAEQDMTWVALSDPIPAGARILGDGDGRDSAIGTLDENRDSHGLRPSYVERSFSAFRAYYQWLPKGRFVLEYTLRLNNSGDFALPPTRVEALYAPDVFGEVPNSRVKVGD</sequence>
<evidence type="ECO:0000259" key="4">
    <source>
        <dbReference type="SMART" id="SM01359"/>
    </source>
</evidence>
<feature type="compositionally biased region" description="Low complexity" evidence="2">
    <location>
        <begin position="290"/>
        <end position="301"/>
    </location>
</feature>
<dbReference type="PANTHER" id="PTHR40094:SF1">
    <property type="entry name" value="UBIQUITIN DOMAIN-CONTAINING PROTEIN"/>
    <property type="match status" value="1"/>
</dbReference>
<evidence type="ECO:0000259" key="5">
    <source>
        <dbReference type="SMART" id="SM01360"/>
    </source>
</evidence>
<evidence type="ECO:0000256" key="1">
    <source>
        <dbReference type="ARBA" id="ARBA00010556"/>
    </source>
</evidence>
<dbReference type="Pfam" id="PF01835">
    <property type="entry name" value="MG2"/>
    <property type="match status" value="1"/>
</dbReference>
<comment type="caution">
    <text evidence="6">The sequence shown here is derived from an EMBL/GenBank/DDBJ whole genome shotgun (WGS) entry which is preliminary data.</text>
</comment>
<reference evidence="6 7" key="1">
    <citation type="submission" date="2019-02" db="EMBL/GenBank/DDBJ databases">
        <title>Genomic Encyclopedia of Type Strains, Phase IV (KMG-IV): sequencing the most valuable type-strain genomes for metagenomic binning, comparative biology and taxonomic classification.</title>
        <authorList>
            <person name="Goeker M."/>
        </authorList>
    </citation>
    <scope>NUCLEOTIDE SEQUENCE [LARGE SCALE GENOMIC DNA]</scope>
    <source>
        <strain evidence="6 7">DSM 21223</strain>
    </source>
</reference>
<dbReference type="Pfam" id="PF17973">
    <property type="entry name" value="bMG10"/>
    <property type="match status" value="1"/>
</dbReference>
<comment type="similarity">
    <text evidence="1">Belongs to the protease inhibitor I39 (alpha-2-macroglobulin) family. Bacterial alpha-2-macroglobulin subfamily.</text>
</comment>
<protein>
    <recommendedName>
        <fullName evidence="8">Large extracellular alpha-helical protein</fullName>
    </recommendedName>
</protein>
<dbReference type="PANTHER" id="PTHR40094">
    <property type="entry name" value="ALPHA-2-MACROGLOBULIN HOMOLOG"/>
    <property type="match status" value="1"/>
</dbReference>
<feature type="signal peptide" evidence="3">
    <location>
        <begin position="1"/>
        <end position="19"/>
    </location>
</feature>